<evidence type="ECO:0000313" key="2">
    <source>
        <dbReference type="EMBL" id="RNI39789.1"/>
    </source>
</evidence>
<proteinExistence type="predicted"/>
<dbReference type="OrthoDB" id="680653at2"/>
<evidence type="ECO:0000256" key="1">
    <source>
        <dbReference type="SAM" id="SignalP"/>
    </source>
</evidence>
<accession>A0A3M9NPU0</accession>
<dbReference type="Proteomes" id="UP000267223">
    <property type="component" value="Unassembled WGS sequence"/>
</dbReference>
<evidence type="ECO:0000313" key="3">
    <source>
        <dbReference type="Proteomes" id="UP000267223"/>
    </source>
</evidence>
<feature type="chain" id="PRO_5018000201" evidence="1">
    <location>
        <begin position="24"/>
        <end position="115"/>
    </location>
</feature>
<organism evidence="2 3">
    <name type="scientific">Hanamia caeni</name>
    <dbReference type="NCBI Taxonomy" id="2294116"/>
    <lineage>
        <taxon>Bacteria</taxon>
        <taxon>Pseudomonadati</taxon>
        <taxon>Bacteroidota</taxon>
        <taxon>Chitinophagia</taxon>
        <taxon>Chitinophagales</taxon>
        <taxon>Chitinophagaceae</taxon>
        <taxon>Hanamia</taxon>
    </lineage>
</organism>
<comment type="caution">
    <text evidence="2">The sequence shown here is derived from an EMBL/GenBank/DDBJ whole genome shotgun (WGS) entry which is preliminary data.</text>
</comment>
<gene>
    <name evidence="2" type="ORF">EFY79_00335</name>
</gene>
<keyword evidence="3" id="KW-1185">Reference proteome</keyword>
<protein>
    <submittedName>
        <fullName evidence="2">Uncharacterized protein</fullName>
    </submittedName>
</protein>
<reference evidence="2 3" key="1">
    <citation type="submission" date="2018-11" db="EMBL/GenBank/DDBJ databases">
        <title>Draft genome sequence of Ferruginibacter sp. BO-59.</title>
        <authorList>
            <person name="Im W.T."/>
        </authorList>
    </citation>
    <scope>NUCLEOTIDE SEQUENCE [LARGE SCALE GENOMIC DNA]</scope>
    <source>
        <strain evidence="2 3">BO-59</strain>
    </source>
</reference>
<keyword evidence="1" id="KW-0732">Signal</keyword>
<dbReference type="AlphaFoldDB" id="A0A3M9NPU0"/>
<dbReference type="EMBL" id="RJJR01000001">
    <property type="protein sequence ID" value="RNI39789.1"/>
    <property type="molecule type" value="Genomic_DNA"/>
</dbReference>
<sequence length="115" mass="13054">MLKYSRIVSVAVLVCGICLFAFADRGGFVKKNKARLNIETNGNLKNSIPFNLKSGLSYRGSFFTNSQKIGNTMVSDAYISYKKGNTIYILPYKQKVLIPQFTQEEGYKLILRSRR</sequence>
<feature type="signal peptide" evidence="1">
    <location>
        <begin position="1"/>
        <end position="23"/>
    </location>
</feature>
<name>A0A3M9NPU0_9BACT</name>
<dbReference type="RefSeq" id="WP_123118680.1">
    <property type="nucleotide sequence ID" value="NZ_RJJR01000001.1"/>
</dbReference>